<evidence type="ECO:0000313" key="2">
    <source>
        <dbReference type="Proteomes" id="UP001374535"/>
    </source>
</evidence>
<organism evidence="1 2">
    <name type="scientific">Vigna mungo</name>
    <name type="common">Black gram</name>
    <name type="synonym">Phaseolus mungo</name>
    <dbReference type="NCBI Taxonomy" id="3915"/>
    <lineage>
        <taxon>Eukaryota</taxon>
        <taxon>Viridiplantae</taxon>
        <taxon>Streptophyta</taxon>
        <taxon>Embryophyta</taxon>
        <taxon>Tracheophyta</taxon>
        <taxon>Spermatophyta</taxon>
        <taxon>Magnoliopsida</taxon>
        <taxon>eudicotyledons</taxon>
        <taxon>Gunneridae</taxon>
        <taxon>Pentapetalae</taxon>
        <taxon>rosids</taxon>
        <taxon>fabids</taxon>
        <taxon>Fabales</taxon>
        <taxon>Fabaceae</taxon>
        <taxon>Papilionoideae</taxon>
        <taxon>50 kb inversion clade</taxon>
        <taxon>NPAAA clade</taxon>
        <taxon>indigoferoid/millettioid clade</taxon>
        <taxon>Phaseoleae</taxon>
        <taxon>Vigna</taxon>
    </lineage>
</organism>
<dbReference type="AlphaFoldDB" id="A0AAQ3MR55"/>
<accession>A0AAQ3MR55</accession>
<protein>
    <submittedName>
        <fullName evidence="1">Uncharacterized protein</fullName>
    </submittedName>
</protein>
<reference evidence="1 2" key="1">
    <citation type="journal article" date="2023" name="Life. Sci Alliance">
        <title>Evolutionary insights into 3D genome organization and epigenetic landscape of Vigna mungo.</title>
        <authorList>
            <person name="Junaid A."/>
            <person name="Singh B."/>
            <person name="Bhatia S."/>
        </authorList>
    </citation>
    <scope>NUCLEOTIDE SEQUENCE [LARGE SCALE GENOMIC DNA]</scope>
    <source>
        <strain evidence="1">Urdbean</strain>
    </source>
</reference>
<feature type="non-terminal residue" evidence="1">
    <location>
        <position position="126"/>
    </location>
</feature>
<dbReference type="EMBL" id="CP144692">
    <property type="protein sequence ID" value="WVY95600.1"/>
    <property type="molecule type" value="Genomic_DNA"/>
</dbReference>
<feature type="non-terminal residue" evidence="1">
    <location>
        <position position="1"/>
    </location>
</feature>
<gene>
    <name evidence="1" type="ORF">V8G54_027751</name>
</gene>
<name>A0AAQ3MR55_VIGMU</name>
<proteinExistence type="predicted"/>
<evidence type="ECO:0000313" key="1">
    <source>
        <dbReference type="EMBL" id="WVY95600.1"/>
    </source>
</evidence>
<keyword evidence="2" id="KW-1185">Reference proteome</keyword>
<dbReference type="Proteomes" id="UP001374535">
    <property type="component" value="Chromosome 9"/>
</dbReference>
<sequence length="126" mass="13541">RSILSNPVISFISLGSPSCQSVYPVHLCHPISTTNIANLTISSILARTTRLANGSILAIPSFPTIRSAQSIHSIYSISPIPVSKVITSSKLSRHALSNRTSHPSQSSCQLDHPFNPDHWINSSISA</sequence>